<dbReference type="Gene3D" id="3.40.30.10">
    <property type="entry name" value="Glutaredoxin"/>
    <property type="match status" value="2"/>
</dbReference>
<dbReference type="PROSITE" id="PS50404">
    <property type="entry name" value="GST_NTER"/>
    <property type="match status" value="2"/>
</dbReference>
<dbReference type="PROSITE" id="PS51354">
    <property type="entry name" value="GLUTAREDOXIN_2"/>
    <property type="match status" value="1"/>
</dbReference>
<dbReference type="EMBL" id="BSOJ01000006">
    <property type="protein sequence ID" value="GLR25483.1"/>
    <property type="molecule type" value="Genomic_DNA"/>
</dbReference>
<gene>
    <name evidence="2" type="ORF">GCM10007875_05710</name>
</gene>
<dbReference type="SFLD" id="SFLDG01202">
    <property type="entry name" value="SUF2.2"/>
    <property type="match status" value="1"/>
</dbReference>
<sequence>MKQRSETSIWRHWLKVARGTAASTVRGWQGMVALQQVGQPPSPIVLYEFEACPYCRLVREVLTELGLDVNIRPCPKGGKRFRPEAKALGGKAQFPFLVDENTGAQLYESDRIVQYLYATYAKRPVPARHRLRNLQLLGSYLNTAVGGADGFSARASRQPEKPLILYGFEASPFTRPVRERLCELEIPYTSVSLGKEQWADAGVNGIHASVGPYAPVAGGKRERFLNAHHKMMVPYLEDPNTGKGLFESRDILAYLEKTYAQ</sequence>
<accession>A0ABQ5YRB4</accession>
<dbReference type="InterPro" id="IPR004045">
    <property type="entry name" value="Glutathione_S-Trfase_N"/>
</dbReference>
<feature type="domain" description="GST N-terminal" evidence="1">
    <location>
        <begin position="161"/>
        <end position="261"/>
    </location>
</feature>
<feature type="domain" description="GST N-terminal" evidence="1">
    <location>
        <begin position="42"/>
        <end position="124"/>
    </location>
</feature>
<dbReference type="RefSeq" id="WP_284279835.1">
    <property type="nucleotide sequence ID" value="NZ_BSOJ01000006.1"/>
</dbReference>
<dbReference type="Pfam" id="PF13417">
    <property type="entry name" value="GST_N_3"/>
    <property type="match status" value="2"/>
</dbReference>
<dbReference type="Proteomes" id="UP001156664">
    <property type="component" value="Unassembled WGS sequence"/>
</dbReference>
<evidence type="ECO:0000313" key="2">
    <source>
        <dbReference type="EMBL" id="GLR25483.1"/>
    </source>
</evidence>
<dbReference type="SUPFAM" id="SSF52833">
    <property type="entry name" value="Thioredoxin-like"/>
    <property type="match status" value="2"/>
</dbReference>
<organism evidence="2 3">
    <name type="scientific">Limnobacter litoralis</name>
    <dbReference type="NCBI Taxonomy" id="481366"/>
    <lineage>
        <taxon>Bacteria</taxon>
        <taxon>Pseudomonadati</taxon>
        <taxon>Pseudomonadota</taxon>
        <taxon>Betaproteobacteria</taxon>
        <taxon>Burkholderiales</taxon>
        <taxon>Burkholderiaceae</taxon>
        <taxon>Limnobacter</taxon>
    </lineage>
</organism>
<protein>
    <submittedName>
        <fullName evidence="2">Glutathione S-transferase</fullName>
    </submittedName>
</protein>
<keyword evidence="3" id="KW-1185">Reference proteome</keyword>
<dbReference type="PANTHER" id="PTHR45288">
    <property type="entry name" value="THIOREDOXIN FAMILY PROTEIN"/>
    <property type="match status" value="1"/>
</dbReference>
<dbReference type="InterPro" id="IPR011767">
    <property type="entry name" value="GLR_AS"/>
</dbReference>
<dbReference type="PANTHER" id="PTHR45288:SF2">
    <property type="entry name" value="THIOREDOXIN FAMILY PROTEIN"/>
    <property type="match status" value="1"/>
</dbReference>
<dbReference type="SFLD" id="SFLDG01181">
    <property type="entry name" value="SUF2"/>
    <property type="match status" value="1"/>
</dbReference>
<comment type="caution">
    <text evidence="2">The sequence shown here is derived from an EMBL/GenBank/DDBJ whole genome shotgun (WGS) entry which is preliminary data.</text>
</comment>
<proteinExistence type="predicted"/>
<evidence type="ECO:0000259" key="1">
    <source>
        <dbReference type="PROSITE" id="PS50404"/>
    </source>
</evidence>
<dbReference type="SFLD" id="SFLDS00019">
    <property type="entry name" value="Glutathione_Transferase_(cytos"/>
    <property type="match status" value="1"/>
</dbReference>
<dbReference type="CDD" id="cd03041">
    <property type="entry name" value="GST_N_2GST_N"/>
    <property type="match status" value="1"/>
</dbReference>
<dbReference type="InterPro" id="IPR040079">
    <property type="entry name" value="Glutathione_S-Trfase"/>
</dbReference>
<dbReference type="InterPro" id="IPR036249">
    <property type="entry name" value="Thioredoxin-like_sf"/>
</dbReference>
<evidence type="ECO:0000313" key="3">
    <source>
        <dbReference type="Proteomes" id="UP001156664"/>
    </source>
</evidence>
<reference evidence="3" key="1">
    <citation type="journal article" date="2019" name="Int. J. Syst. Evol. Microbiol.">
        <title>The Global Catalogue of Microorganisms (GCM) 10K type strain sequencing project: providing services to taxonomists for standard genome sequencing and annotation.</title>
        <authorList>
            <consortium name="The Broad Institute Genomics Platform"/>
            <consortium name="The Broad Institute Genome Sequencing Center for Infectious Disease"/>
            <person name="Wu L."/>
            <person name="Ma J."/>
        </authorList>
    </citation>
    <scope>NUCLEOTIDE SEQUENCE [LARGE SCALE GENOMIC DNA]</scope>
    <source>
        <strain evidence="3">NBRC 105857</strain>
    </source>
</reference>
<name>A0ABQ5YRB4_9BURK</name>
<dbReference type="PROSITE" id="PS00195">
    <property type="entry name" value="GLUTAREDOXIN_1"/>
    <property type="match status" value="1"/>
</dbReference>